<dbReference type="Gene3D" id="2.40.70.10">
    <property type="entry name" value="Acid Proteases"/>
    <property type="match status" value="1"/>
</dbReference>
<feature type="region of interest" description="Disordered" evidence="2">
    <location>
        <begin position="317"/>
        <end position="346"/>
    </location>
</feature>
<keyword evidence="1" id="KW-0863">Zinc-finger</keyword>
<reference evidence="5" key="1">
    <citation type="submission" date="2017-01" db="EMBL/GenBank/DDBJ databases">
        <authorList>
            <person name="Wang Y."/>
            <person name="White M."/>
            <person name="Kvist S."/>
            <person name="Moncalvo J.-M."/>
        </authorList>
    </citation>
    <scope>NUCLEOTIDE SEQUENCE [LARGE SCALE GENOMIC DNA]</scope>
    <source>
        <strain evidence="5">ID-206-W2</strain>
    </source>
</reference>
<dbReference type="GO" id="GO:0008270">
    <property type="term" value="F:zinc ion binding"/>
    <property type="evidence" value="ECO:0007669"/>
    <property type="project" value="UniProtKB-KW"/>
</dbReference>
<feature type="domain" description="CCHC-type" evidence="3">
    <location>
        <begin position="235"/>
        <end position="250"/>
    </location>
</feature>
<sequence>MATNGEISLDGLPPKFCGDISTISPESWSRRFKRIAILKSWPDEKGVLVFKAWMEGKAEEWMFETETENPDASKWKLDEWIEKLTMKFSDYCSRPKEIPLTTKALEELETSSGESIQEFNSKFIKTKSRIPQEWFTDALIKQIYTNFMIQINEGLAWAIMERPEYKSWDILKRGYVKKNFGRKKRKKATFLKREKSETENDDRSDIKELTKMMSDIVLYIKKKEDAPKDTFYIHCFNCDLKGHRTRECPKPRDEDAVKKNYSNFYQKKLEQIDRNKTLFLADDWSEEDTEDSFVLAAENKRMRFDEILNPVTIKPTAELRNHPQETNTVKKKREKKSVKKPAKTKGKRQKSLLAMRFLDSQAPVTWQELYRIVPKALSDTINTLSDLRPDQSLLVTSTQDNSHHKKKVDSPVVPINKNKPKPLQYIVGKILDHPTSFYIDVGSTSCVVGEDTIKKLNINIEEKHSTITAVGGDTIKVIGKVLLPLTFENKTIVTEFQVLRNCAVPILLGIDFCQLSHAKINYANHTFEFKINSETIALQLFSKKNSSEIASRIMSSNSDTSSDDEWSSSEDEDSEQVLLAPEKKEFTGSELPCLINKINLPIKNSEIIIIINEKIAESSLKAEEKHLLGELLDA</sequence>
<gene>
    <name evidence="4" type="ORF">AYI69_g7968</name>
</gene>
<keyword evidence="1" id="KW-0862">Zinc</keyword>
<dbReference type="SUPFAM" id="SSF50630">
    <property type="entry name" value="Acid proteases"/>
    <property type="match status" value="1"/>
</dbReference>
<dbReference type="CDD" id="cd00303">
    <property type="entry name" value="retropepsin_like"/>
    <property type="match status" value="1"/>
</dbReference>
<protein>
    <recommendedName>
        <fullName evidence="3">CCHC-type domain-containing protein</fullName>
    </recommendedName>
</protein>
<dbReference type="InterPro" id="IPR021109">
    <property type="entry name" value="Peptidase_aspartic_dom_sf"/>
</dbReference>
<evidence type="ECO:0000256" key="2">
    <source>
        <dbReference type="SAM" id="MobiDB-lite"/>
    </source>
</evidence>
<dbReference type="Proteomes" id="UP000187429">
    <property type="component" value="Unassembled WGS sequence"/>
</dbReference>
<dbReference type="EMBL" id="LSSM01004018">
    <property type="protein sequence ID" value="OMJ16089.1"/>
    <property type="molecule type" value="Genomic_DNA"/>
</dbReference>
<name>A0A1R1XN73_9FUNG</name>
<dbReference type="InterPro" id="IPR001878">
    <property type="entry name" value="Znf_CCHC"/>
</dbReference>
<feature type="compositionally biased region" description="Acidic residues" evidence="2">
    <location>
        <begin position="561"/>
        <end position="575"/>
    </location>
</feature>
<keyword evidence="5" id="KW-1185">Reference proteome</keyword>
<organism evidence="4 5">
    <name type="scientific">Smittium culicis</name>
    <dbReference type="NCBI Taxonomy" id="133412"/>
    <lineage>
        <taxon>Eukaryota</taxon>
        <taxon>Fungi</taxon>
        <taxon>Fungi incertae sedis</taxon>
        <taxon>Zoopagomycota</taxon>
        <taxon>Kickxellomycotina</taxon>
        <taxon>Harpellomycetes</taxon>
        <taxon>Harpellales</taxon>
        <taxon>Legeriomycetaceae</taxon>
        <taxon>Smittium</taxon>
    </lineage>
</organism>
<dbReference type="GO" id="GO:0003676">
    <property type="term" value="F:nucleic acid binding"/>
    <property type="evidence" value="ECO:0007669"/>
    <property type="project" value="InterPro"/>
</dbReference>
<evidence type="ECO:0000313" key="5">
    <source>
        <dbReference type="Proteomes" id="UP000187429"/>
    </source>
</evidence>
<comment type="caution">
    <text evidence="4">The sequence shown here is derived from an EMBL/GenBank/DDBJ whole genome shotgun (WGS) entry which is preliminary data.</text>
</comment>
<proteinExistence type="predicted"/>
<dbReference type="OrthoDB" id="775972at2759"/>
<accession>A0A1R1XN73</accession>
<dbReference type="SUPFAM" id="SSF57756">
    <property type="entry name" value="Retrovirus zinc finger-like domains"/>
    <property type="match status" value="1"/>
</dbReference>
<evidence type="ECO:0000256" key="1">
    <source>
        <dbReference type="PROSITE-ProRule" id="PRU00047"/>
    </source>
</evidence>
<feature type="compositionally biased region" description="Basic residues" evidence="2">
    <location>
        <begin position="329"/>
        <end position="346"/>
    </location>
</feature>
<evidence type="ECO:0000313" key="4">
    <source>
        <dbReference type="EMBL" id="OMJ16089.1"/>
    </source>
</evidence>
<dbReference type="PROSITE" id="PS50158">
    <property type="entry name" value="ZF_CCHC"/>
    <property type="match status" value="1"/>
</dbReference>
<dbReference type="AlphaFoldDB" id="A0A1R1XN73"/>
<evidence type="ECO:0000259" key="3">
    <source>
        <dbReference type="PROSITE" id="PS50158"/>
    </source>
</evidence>
<keyword evidence="1" id="KW-0479">Metal-binding</keyword>
<dbReference type="Gene3D" id="4.10.60.10">
    <property type="entry name" value="Zinc finger, CCHC-type"/>
    <property type="match status" value="1"/>
</dbReference>
<dbReference type="InterPro" id="IPR036875">
    <property type="entry name" value="Znf_CCHC_sf"/>
</dbReference>
<feature type="region of interest" description="Disordered" evidence="2">
    <location>
        <begin position="552"/>
        <end position="575"/>
    </location>
</feature>